<protein>
    <submittedName>
        <fullName evidence="2">Uncharacterized protein</fullName>
    </submittedName>
</protein>
<accession>A0AAJ0XBF6</accession>
<evidence type="ECO:0000313" key="3">
    <source>
        <dbReference type="Proteomes" id="UP001296776"/>
    </source>
</evidence>
<comment type="caution">
    <text evidence="2">The sequence shown here is derived from an EMBL/GenBank/DDBJ whole genome shotgun (WGS) entry which is preliminary data.</text>
</comment>
<proteinExistence type="predicted"/>
<evidence type="ECO:0000313" key="2">
    <source>
        <dbReference type="EMBL" id="MBK1706776.1"/>
    </source>
</evidence>
<reference evidence="2" key="1">
    <citation type="submission" date="2017-08" db="EMBL/GenBank/DDBJ databases">
        <authorList>
            <person name="Imhoff J.F."/>
            <person name="Rahn T."/>
            <person name="Kuenzel S."/>
            <person name="Neulinger S.C."/>
        </authorList>
    </citation>
    <scope>NUCLEOTIDE SEQUENCE</scope>
    <source>
        <strain evidence="2">DSM 11080</strain>
    </source>
</reference>
<dbReference type="AlphaFoldDB" id="A0AAJ0XBF6"/>
<evidence type="ECO:0000256" key="1">
    <source>
        <dbReference type="SAM" id="MobiDB-lite"/>
    </source>
</evidence>
<keyword evidence="3" id="KW-1185">Reference proteome</keyword>
<dbReference type="EMBL" id="NRSJ01000051">
    <property type="protein sequence ID" value="MBK1706776.1"/>
    <property type="molecule type" value="Genomic_DNA"/>
</dbReference>
<feature type="region of interest" description="Disordered" evidence="1">
    <location>
        <begin position="1"/>
        <end position="42"/>
    </location>
</feature>
<sequence length="85" mass="9339">MVWAGTQAEQANLNQGRSAGARGCDRGRAGMTDTLTNAETGQEMRKRSVFRVIDQDRRTMASWFASPGAMSSRRWRSSSSGRNAV</sequence>
<gene>
    <name evidence="2" type="ORF">CKO40_20070</name>
</gene>
<name>A0AAJ0XBF6_9GAMM</name>
<feature type="region of interest" description="Disordered" evidence="1">
    <location>
        <begin position="66"/>
        <end position="85"/>
    </location>
</feature>
<reference evidence="2" key="2">
    <citation type="journal article" date="2020" name="Microorganisms">
        <title>Osmotic Adaptation and Compatible Solute Biosynthesis of Phototrophic Bacteria as Revealed from Genome Analyses.</title>
        <authorList>
            <person name="Imhoff J.F."/>
            <person name="Rahn T."/>
            <person name="Kunzel S."/>
            <person name="Keller A."/>
            <person name="Neulinger S.C."/>
        </authorList>
    </citation>
    <scope>NUCLEOTIDE SEQUENCE</scope>
    <source>
        <strain evidence="2">DSM 11080</strain>
    </source>
</reference>
<dbReference type="Proteomes" id="UP001296776">
    <property type="component" value="Unassembled WGS sequence"/>
</dbReference>
<organism evidence="2 3">
    <name type="scientific">Halochromatium glycolicum</name>
    <dbReference type="NCBI Taxonomy" id="85075"/>
    <lineage>
        <taxon>Bacteria</taxon>
        <taxon>Pseudomonadati</taxon>
        <taxon>Pseudomonadota</taxon>
        <taxon>Gammaproteobacteria</taxon>
        <taxon>Chromatiales</taxon>
        <taxon>Chromatiaceae</taxon>
        <taxon>Halochromatium</taxon>
    </lineage>
</organism>